<feature type="region of interest" description="Disordered" evidence="2">
    <location>
        <begin position="300"/>
        <end position="324"/>
    </location>
</feature>
<proteinExistence type="predicted"/>
<accession>A0A8J1JUS3</accession>
<feature type="coiled-coil region" evidence="1">
    <location>
        <begin position="122"/>
        <end position="149"/>
    </location>
</feature>
<dbReference type="RefSeq" id="XP_031761629.1">
    <property type="nucleotide sequence ID" value="XM_031905769.1"/>
</dbReference>
<dbReference type="KEGG" id="xtr:116412137"/>
<evidence type="ECO:0000256" key="1">
    <source>
        <dbReference type="SAM" id="Coils"/>
    </source>
</evidence>
<dbReference type="Xenbase" id="XB-GENE-29098071">
    <property type="gene designation" value="LOC116412137"/>
</dbReference>
<keyword evidence="1" id="KW-0175">Coiled coil</keyword>
<dbReference type="Proteomes" id="UP000008143">
    <property type="component" value="Chromosome 7"/>
</dbReference>
<dbReference type="AGR" id="Xenbase:XB-GENE-29098071"/>
<evidence type="ECO:0000313" key="5">
    <source>
        <dbReference type="Xenbase" id="XB-GENE-29098071"/>
    </source>
</evidence>
<gene>
    <name evidence="4 5" type="primary">LOC116412137</name>
</gene>
<evidence type="ECO:0000313" key="4">
    <source>
        <dbReference type="RefSeq" id="XP_031761629.1"/>
    </source>
</evidence>
<reference evidence="4" key="1">
    <citation type="submission" date="2025-08" db="UniProtKB">
        <authorList>
            <consortium name="RefSeq"/>
        </authorList>
    </citation>
    <scope>IDENTIFICATION</scope>
    <source>
        <strain evidence="4">Nigerian</strain>
        <tissue evidence="4">Liver and blood</tissue>
    </source>
</reference>
<evidence type="ECO:0000313" key="3">
    <source>
        <dbReference type="Proteomes" id="UP000008143"/>
    </source>
</evidence>
<organism evidence="3 4">
    <name type="scientific">Xenopus tropicalis</name>
    <name type="common">Western clawed frog</name>
    <name type="synonym">Silurana tropicalis</name>
    <dbReference type="NCBI Taxonomy" id="8364"/>
    <lineage>
        <taxon>Eukaryota</taxon>
        <taxon>Metazoa</taxon>
        <taxon>Chordata</taxon>
        <taxon>Craniata</taxon>
        <taxon>Vertebrata</taxon>
        <taxon>Euteleostomi</taxon>
        <taxon>Amphibia</taxon>
        <taxon>Batrachia</taxon>
        <taxon>Anura</taxon>
        <taxon>Pipoidea</taxon>
        <taxon>Pipidae</taxon>
        <taxon>Xenopodinae</taxon>
        <taxon>Xenopus</taxon>
        <taxon>Silurana</taxon>
    </lineage>
</organism>
<evidence type="ECO:0000256" key="2">
    <source>
        <dbReference type="SAM" id="MobiDB-lite"/>
    </source>
</evidence>
<protein>
    <submittedName>
        <fullName evidence="4">Inner centromere protein-like</fullName>
    </submittedName>
</protein>
<dbReference type="AlphaFoldDB" id="A0A8J1JUS3"/>
<name>A0A8J1JUS3_XENTR</name>
<sequence>MGERLKHLFKNLFKLNKKKKLDNTEVAAITDTNHQERAEAKAEEPSGAKISKLQKLGRRISSIFRCSKRDSSCSKIVAQPIVPGQCGSSEATRKLYEEHIQDTERQTREKEVSVRRKTLDEEAQEEAKIFEMQQRLRNLEKERWKILEEDFQKQAKMEAMQHKLRHVLLKERIKVLEKQTEEVANTQIMKRKLKNVLIWEKIKIENKEAQKEAHGLIMKRKLNNVLIWEKFKIQNKETQKEAHGLIMKRKLNNVLIWEKFKIQKKEEQMKSKRRILKSEKENILLYERILEKEVLEKDPQSMAASPISSPEADGESVGSQRAEAGSRYISNSFEKKIEKADRKQYLSDLFVPYTHTQ</sequence>
<keyword evidence="3" id="KW-1185">Reference proteome</keyword>
<dbReference type="GeneID" id="116412137"/>